<gene>
    <name evidence="2" type="ORF">TTHERM_00784270</name>
</gene>
<evidence type="ECO:0000313" key="3">
    <source>
        <dbReference type="Proteomes" id="UP000009168"/>
    </source>
</evidence>
<keyword evidence="3" id="KW-1185">Reference proteome</keyword>
<dbReference type="GeneID" id="7842012"/>
<feature type="region of interest" description="Disordered" evidence="1">
    <location>
        <begin position="219"/>
        <end position="254"/>
    </location>
</feature>
<sequence>MSSSSSELQTKEEDENNFSYLIIYEKFPFLKEEKQKFDELVQKLYCKFKDEQAQLLTGNHNFECRESNLDQSLHLAHQSTFSSEFPRLEQIKQKADFTSTYNKFENQQDNSPNLKYQWERYLDLPLEDREFPALLQIEQKAGFTNNTSENQQDKSPNLKLEQLESHLDQPLHPADQSKLDGELPTLQQIEQKADFNSTKNTFENLQDKIPNLNSQELIDSPENQHSLNNSQEQNYLDSSIEKNNRSKRTSINPEQIQETQEVIKQSQETQDIIKQEVLSSLQQIVSNKLQDLLISNKSHMFYGLDDCKIDLNEIKQEQDGRITYNNKQHLQTVTFLISGYLTEDLQASENFQVLKNTKNKESQENLFIFFQWSGIRVFKILDKFLNDVMNNQKPEIYQGYLKILLDSCQNECFSDIVIKDIYWLFELLNICIKQVGISFFQKQIRAFKTVLDSTIEDFQVVYDQAKNGGEILAENINNQKLLRRLNIDFMGHNLGAVATAYAVKKLSMSARYLMFFGGVATIKDIQDNSQKFQMCYNFYSENDIVVKTCQVKAKFVGDQKFVGAIPFGLNNNIFNLNTKIDHLDYMNKYQEYYNLAMKQFKPPSNKVELPKKLNFKKLGLGALLLYLLQDNSKNSQVSIFYLLILYIYQFFNE</sequence>
<dbReference type="RefSeq" id="XP_001011485.1">
    <property type="nucleotide sequence ID" value="XM_001011485.3"/>
</dbReference>
<reference evidence="3" key="1">
    <citation type="journal article" date="2006" name="PLoS Biol.">
        <title>Macronuclear genome sequence of the ciliate Tetrahymena thermophila, a model eukaryote.</title>
        <authorList>
            <person name="Eisen J.A."/>
            <person name="Coyne R.S."/>
            <person name="Wu M."/>
            <person name="Wu D."/>
            <person name="Thiagarajan M."/>
            <person name="Wortman J.R."/>
            <person name="Badger J.H."/>
            <person name="Ren Q."/>
            <person name="Amedeo P."/>
            <person name="Jones K.M."/>
            <person name="Tallon L.J."/>
            <person name="Delcher A.L."/>
            <person name="Salzberg S.L."/>
            <person name="Silva J.C."/>
            <person name="Haas B.J."/>
            <person name="Majoros W.H."/>
            <person name="Farzad M."/>
            <person name="Carlton J.M."/>
            <person name="Smith R.K. Jr."/>
            <person name="Garg J."/>
            <person name="Pearlman R.E."/>
            <person name="Karrer K.M."/>
            <person name="Sun L."/>
            <person name="Manning G."/>
            <person name="Elde N.C."/>
            <person name="Turkewitz A.P."/>
            <person name="Asai D.J."/>
            <person name="Wilkes D.E."/>
            <person name="Wang Y."/>
            <person name="Cai H."/>
            <person name="Collins K."/>
            <person name="Stewart B.A."/>
            <person name="Lee S.R."/>
            <person name="Wilamowska K."/>
            <person name="Weinberg Z."/>
            <person name="Ruzzo W.L."/>
            <person name="Wloga D."/>
            <person name="Gaertig J."/>
            <person name="Frankel J."/>
            <person name="Tsao C.-C."/>
            <person name="Gorovsky M.A."/>
            <person name="Keeling P.J."/>
            <person name="Waller R.F."/>
            <person name="Patron N.J."/>
            <person name="Cherry J.M."/>
            <person name="Stover N.A."/>
            <person name="Krieger C.J."/>
            <person name="del Toro C."/>
            <person name="Ryder H.F."/>
            <person name="Williamson S.C."/>
            <person name="Barbeau R.A."/>
            <person name="Hamilton E.P."/>
            <person name="Orias E."/>
        </authorList>
    </citation>
    <scope>NUCLEOTIDE SEQUENCE [LARGE SCALE GENOMIC DNA]</scope>
    <source>
        <strain evidence="3">SB210</strain>
    </source>
</reference>
<feature type="compositionally biased region" description="Polar residues" evidence="1">
    <location>
        <begin position="219"/>
        <end position="237"/>
    </location>
</feature>
<dbReference type="HOGENOM" id="CLU_034049_0_0_1"/>
<dbReference type="InParanoid" id="Q231R2"/>
<dbReference type="KEGG" id="tet:TTHERM_00784270"/>
<proteinExistence type="predicted"/>
<accession>Q231R2</accession>
<name>Q231R2_TETTS</name>
<evidence type="ECO:0000256" key="1">
    <source>
        <dbReference type="SAM" id="MobiDB-lite"/>
    </source>
</evidence>
<dbReference type="AlphaFoldDB" id="Q231R2"/>
<organism evidence="2 3">
    <name type="scientific">Tetrahymena thermophila (strain SB210)</name>
    <dbReference type="NCBI Taxonomy" id="312017"/>
    <lineage>
        <taxon>Eukaryota</taxon>
        <taxon>Sar</taxon>
        <taxon>Alveolata</taxon>
        <taxon>Ciliophora</taxon>
        <taxon>Intramacronucleata</taxon>
        <taxon>Oligohymenophorea</taxon>
        <taxon>Hymenostomatida</taxon>
        <taxon>Tetrahymenina</taxon>
        <taxon>Tetrahymenidae</taxon>
        <taxon>Tetrahymena</taxon>
    </lineage>
</organism>
<dbReference type="Proteomes" id="UP000009168">
    <property type="component" value="Unassembled WGS sequence"/>
</dbReference>
<evidence type="ECO:0000313" key="2">
    <source>
        <dbReference type="EMBL" id="EAR91240.1"/>
    </source>
</evidence>
<dbReference type="EMBL" id="GG662770">
    <property type="protein sequence ID" value="EAR91240.1"/>
    <property type="molecule type" value="Genomic_DNA"/>
</dbReference>
<protein>
    <submittedName>
        <fullName evidence="2">Uncharacterized protein</fullName>
    </submittedName>
</protein>